<name>A0ABT4H8P9_PAEAL</name>
<dbReference type="EMBL" id="JAMDNP010000141">
    <property type="protein sequence ID" value="MCY9764964.1"/>
    <property type="molecule type" value="Genomic_DNA"/>
</dbReference>
<evidence type="ECO:0000313" key="3">
    <source>
        <dbReference type="EMBL" id="MCY9764964.1"/>
    </source>
</evidence>
<reference evidence="3 4" key="1">
    <citation type="submission" date="2022-05" db="EMBL/GenBank/DDBJ databases">
        <title>Genome Sequencing of Bee-Associated Microbes.</title>
        <authorList>
            <person name="Dunlap C."/>
        </authorList>
    </citation>
    <scope>NUCLEOTIDE SEQUENCE [LARGE SCALE GENOMIC DNA]</scope>
    <source>
        <strain evidence="3 4">NRRL B-04010</strain>
    </source>
</reference>
<sequence length="401" mass="45127">MSIYAEEQVRRDNAIMKLSKEALSNVAEGQNIAAIDMGNSLFQAIITGTGSEYTMPNALALCKLDEMEYYDEAQVDTYENLVVEIDSGALNNKRERYFVGISATERENVNGAEYDTKKANSDRNIYMTLTLLAFDALQANPGKSEISITYDFLNTALPTRQVKAYRDTLKKKFEGHHSVTFKFVPGIGDITVKLDIKTCMVSIEGSAAHVALVRDPITLKIKDETLADETVIISDLGGGSFDPIGIRERKIVEGIEGEPFGINTYLDRIIKDVADNVGHYFPSRYSLEKLLAKGPSEWRVVVDQEEFNITKHIEPKLIEMSAQYLDLIDKVRKNIKLQQARRIYPIGGPIKIAKKYIEEENNKRPKPMRLTFAENLQKLNMIGLWILVQAAAKRQAQEAHV</sequence>
<dbReference type="CDD" id="cd24023">
    <property type="entry name" value="ASKHA_NBD_ParM_Alp7A-like"/>
    <property type="match status" value="1"/>
</dbReference>
<dbReference type="RefSeq" id="WP_005551986.1">
    <property type="nucleotide sequence ID" value="NZ_JAMDLX010000053.1"/>
</dbReference>
<accession>A0ABT4H8P9</accession>
<evidence type="ECO:0000259" key="2">
    <source>
        <dbReference type="Pfam" id="PF22128"/>
    </source>
</evidence>
<dbReference type="SUPFAM" id="SSF53067">
    <property type="entry name" value="Actin-like ATPase domain"/>
    <property type="match status" value="2"/>
</dbReference>
<feature type="domain" description="Actin-like protein N-terminal" evidence="1">
    <location>
        <begin position="34"/>
        <end position="205"/>
    </location>
</feature>
<comment type="caution">
    <text evidence="3">The sequence shown here is derived from an EMBL/GenBank/DDBJ whole genome shotgun (WGS) entry which is preliminary data.</text>
</comment>
<dbReference type="InterPro" id="IPR054368">
    <property type="entry name" value="Alp7A-like_C"/>
</dbReference>
<evidence type="ECO:0000313" key="4">
    <source>
        <dbReference type="Proteomes" id="UP001527181"/>
    </source>
</evidence>
<dbReference type="Pfam" id="PF22128">
    <property type="entry name" value="Alp7A_like_C"/>
    <property type="match status" value="1"/>
</dbReference>
<evidence type="ECO:0000259" key="1">
    <source>
        <dbReference type="Pfam" id="PF17989"/>
    </source>
</evidence>
<dbReference type="InterPro" id="IPR043129">
    <property type="entry name" value="ATPase_NBD"/>
</dbReference>
<dbReference type="InterPro" id="IPR040607">
    <property type="entry name" value="ALP_N"/>
</dbReference>
<feature type="domain" description="Alp7A-like C-terminal" evidence="2">
    <location>
        <begin position="231"/>
        <end position="364"/>
    </location>
</feature>
<dbReference type="Proteomes" id="UP001527181">
    <property type="component" value="Unassembled WGS sequence"/>
</dbReference>
<protein>
    <submittedName>
        <fullName evidence="3">ParM/StbA family protein</fullName>
    </submittedName>
</protein>
<proteinExistence type="predicted"/>
<dbReference type="Pfam" id="PF17989">
    <property type="entry name" value="ALP_N"/>
    <property type="match status" value="1"/>
</dbReference>
<organism evidence="3 4">
    <name type="scientific">Paenibacillus alvei</name>
    <name type="common">Bacillus alvei</name>
    <dbReference type="NCBI Taxonomy" id="44250"/>
    <lineage>
        <taxon>Bacteria</taxon>
        <taxon>Bacillati</taxon>
        <taxon>Bacillota</taxon>
        <taxon>Bacilli</taxon>
        <taxon>Bacillales</taxon>
        <taxon>Paenibacillaceae</taxon>
        <taxon>Paenibacillus</taxon>
    </lineage>
</organism>
<dbReference type="Gene3D" id="3.30.420.40">
    <property type="match status" value="1"/>
</dbReference>
<dbReference type="GeneID" id="94492176"/>
<gene>
    <name evidence="3" type="ORF">M5X12_31190</name>
</gene>
<keyword evidence="4" id="KW-1185">Reference proteome</keyword>